<evidence type="ECO:0000313" key="3">
    <source>
        <dbReference type="Proteomes" id="UP000828251"/>
    </source>
</evidence>
<dbReference type="EMBL" id="JAIQCV010000002">
    <property type="protein sequence ID" value="KAH1121556.1"/>
    <property type="molecule type" value="Genomic_DNA"/>
</dbReference>
<comment type="caution">
    <text evidence="2">The sequence shown here is derived from an EMBL/GenBank/DDBJ whole genome shotgun (WGS) entry which is preliminary data.</text>
</comment>
<feature type="region of interest" description="Disordered" evidence="1">
    <location>
        <begin position="95"/>
        <end position="148"/>
    </location>
</feature>
<evidence type="ECO:0000256" key="1">
    <source>
        <dbReference type="SAM" id="MobiDB-lite"/>
    </source>
</evidence>
<accession>A0A9D3WCH3</accession>
<keyword evidence="3" id="KW-1185">Reference proteome</keyword>
<dbReference type="Proteomes" id="UP000828251">
    <property type="component" value="Unassembled WGS sequence"/>
</dbReference>
<evidence type="ECO:0000313" key="2">
    <source>
        <dbReference type="EMBL" id="KAH1121556.1"/>
    </source>
</evidence>
<sequence length="148" mass="17297">EKKTKQHRRRRPRRPYMNFRLGVHALIEFISSKPTSDTDGYTTSYTIWSANVDNNNDVFAIFDNSNILSAIELCDTIHLSVNSVTNAPYVIVLSTDNRRWKPRMTQHSSTEERKEDDDDEDEEPQLQRSPPRNRHPPGYGTHLARRCR</sequence>
<protein>
    <submittedName>
        <fullName evidence="2">Uncharacterized protein</fullName>
    </submittedName>
</protein>
<reference evidence="2 3" key="1">
    <citation type="journal article" date="2021" name="Plant Biotechnol. J.">
        <title>Multi-omics assisted identification of the key and species-specific regulatory components of drought-tolerant mechanisms in Gossypium stocksii.</title>
        <authorList>
            <person name="Yu D."/>
            <person name="Ke L."/>
            <person name="Zhang D."/>
            <person name="Wu Y."/>
            <person name="Sun Y."/>
            <person name="Mei J."/>
            <person name="Sun J."/>
            <person name="Sun Y."/>
        </authorList>
    </citation>
    <scope>NUCLEOTIDE SEQUENCE [LARGE SCALE GENOMIC DNA]</scope>
    <source>
        <strain evidence="3">cv. E1</strain>
        <tissue evidence="2">Leaf</tissue>
    </source>
</reference>
<name>A0A9D3WCH3_9ROSI</name>
<gene>
    <name evidence="2" type="ORF">J1N35_004716</name>
</gene>
<feature type="compositionally biased region" description="Acidic residues" evidence="1">
    <location>
        <begin position="114"/>
        <end position="124"/>
    </location>
</feature>
<dbReference type="AlphaFoldDB" id="A0A9D3WCH3"/>
<organism evidence="2 3">
    <name type="scientific">Gossypium stocksii</name>
    <dbReference type="NCBI Taxonomy" id="47602"/>
    <lineage>
        <taxon>Eukaryota</taxon>
        <taxon>Viridiplantae</taxon>
        <taxon>Streptophyta</taxon>
        <taxon>Embryophyta</taxon>
        <taxon>Tracheophyta</taxon>
        <taxon>Spermatophyta</taxon>
        <taxon>Magnoliopsida</taxon>
        <taxon>eudicotyledons</taxon>
        <taxon>Gunneridae</taxon>
        <taxon>Pentapetalae</taxon>
        <taxon>rosids</taxon>
        <taxon>malvids</taxon>
        <taxon>Malvales</taxon>
        <taxon>Malvaceae</taxon>
        <taxon>Malvoideae</taxon>
        <taxon>Gossypium</taxon>
    </lineage>
</organism>
<feature type="non-terminal residue" evidence="2">
    <location>
        <position position="1"/>
    </location>
</feature>
<proteinExistence type="predicted"/>